<dbReference type="Proteomes" id="UP000625568">
    <property type="component" value="Chromosome 2"/>
</dbReference>
<accession>A0A892IIQ2</accession>
<evidence type="ECO:0000256" key="9">
    <source>
        <dbReference type="NCBIfam" id="TIGR01400"/>
    </source>
</evidence>
<reference evidence="11 12" key="1">
    <citation type="submission" date="2021-02" db="EMBL/GenBank/DDBJ databases">
        <title>FDA dAtabase for Regulatory Grade micrObial Sequences (FDA-ARGOS): Supporting development and validation of Infectious Disease Dx tests.</title>
        <authorList>
            <person name="Minogue T."/>
            <person name="Wolcott M."/>
            <person name="Wasieloski L."/>
            <person name="Aguilar W."/>
            <person name="Moore D."/>
            <person name="Jaissle J."/>
            <person name="Tallon L."/>
            <person name="Sadzewicz L."/>
            <person name="Zhao X."/>
            <person name="Boylan J."/>
            <person name="Ott S."/>
            <person name="Bowen H."/>
            <person name="Vavikolanu K."/>
            <person name="Mehta A."/>
            <person name="Aluvathingal J."/>
            <person name="Nadendla S."/>
            <person name="Yan Y."/>
            <person name="Sichtig H."/>
        </authorList>
    </citation>
    <scope>NUCLEOTIDE SEQUENCE [LARGE SCALE GENOMIC DNA]</scope>
    <source>
        <strain evidence="11 12">FDAARGOS_1272</strain>
    </source>
</reference>
<name>A0A892IIQ2_9BURK</name>
<comment type="function">
    <text evidence="1 10">Role in flagellar biosynthesis.</text>
</comment>
<dbReference type="GO" id="GO:0005886">
    <property type="term" value="C:plasma membrane"/>
    <property type="evidence" value="ECO:0007669"/>
    <property type="project" value="UniProtKB-SubCell"/>
</dbReference>
<dbReference type="RefSeq" id="WP_035975015.1">
    <property type="nucleotide sequence ID" value="NZ_CABVPR010000016.1"/>
</dbReference>
<evidence type="ECO:0000313" key="12">
    <source>
        <dbReference type="Proteomes" id="UP000625568"/>
    </source>
</evidence>
<keyword evidence="12" id="KW-1185">Reference proteome</keyword>
<keyword evidence="11" id="KW-0969">Cilium</keyword>
<evidence type="ECO:0000256" key="8">
    <source>
        <dbReference type="ARBA" id="ARBA00023143"/>
    </source>
</evidence>
<dbReference type="PANTHER" id="PTHR30065:SF8">
    <property type="entry name" value="FLAGELLAR BIOSYNTHETIC PROTEIN FLIR"/>
    <property type="match status" value="1"/>
</dbReference>
<feature type="transmembrane region" description="Helical" evidence="10">
    <location>
        <begin position="12"/>
        <end position="32"/>
    </location>
</feature>
<dbReference type="NCBIfam" id="TIGR01400">
    <property type="entry name" value="fliR"/>
    <property type="match status" value="1"/>
</dbReference>
<protein>
    <recommendedName>
        <fullName evidence="3 9">Flagellar biosynthetic protein FliR</fullName>
    </recommendedName>
</protein>
<keyword evidence="11" id="KW-0966">Cell projection</keyword>
<dbReference type="EMBL" id="CP069483">
    <property type="protein sequence ID" value="QRO80700.1"/>
    <property type="molecule type" value="Genomic_DNA"/>
</dbReference>
<evidence type="ECO:0000256" key="5">
    <source>
        <dbReference type="ARBA" id="ARBA00022692"/>
    </source>
</evidence>
<sequence length="263" mass="27625">MELLLPDLMRIAAAIIWPFCRIAAALAAAPILGDAMIPMRARALAALVLAFTVQPGIPAGPSIDPLSLAAVAVIGEQVAIGGLLGFAFHLVLSALLAFGSIVSSQIGLSMAQMNDPMNGQPSDVLSNVMYVLFILLFFAVDGHLLMTQVLARSFDVWPIGGSAFDFSALRRFALAVGWMFSAAAALALPVTFATLVVQVGLGLLNRAAPTLNLFSLGFSVTTMFGLLLVVLLLPSLPDHYHRMVIHVLDVYDGLAGTGAEAAR</sequence>
<keyword evidence="8 10" id="KW-0975">Bacterial flagellum</keyword>
<keyword evidence="7 10" id="KW-0472">Membrane</keyword>
<dbReference type="GeneID" id="93128801"/>
<proteinExistence type="inferred from homology"/>
<gene>
    <name evidence="11" type="primary">fliR</name>
    <name evidence="11" type="ORF">I6K02_20590</name>
</gene>
<dbReference type="PANTHER" id="PTHR30065">
    <property type="entry name" value="FLAGELLAR BIOSYNTHETIC PROTEIN FLIR"/>
    <property type="match status" value="1"/>
</dbReference>
<dbReference type="InterPro" id="IPR006303">
    <property type="entry name" value="FliR"/>
</dbReference>
<evidence type="ECO:0000256" key="3">
    <source>
        <dbReference type="ARBA" id="ARBA00021717"/>
    </source>
</evidence>
<dbReference type="GO" id="GO:0006605">
    <property type="term" value="P:protein targeting"/>
    <property type="evidence" value="ECO:0007669"/>
    <property type="project" value="UniProtKB-UniRule"/>
</dbReference>
<dbReference type="PRINTS" id="PR00953">
    <property type="entry name" value="TYPE3IMRPROT"/>
</dbReference>
<evidence type="ECO:0000256" key="1">
    <source>
        <dbReference type="ARBA" id="ARBA00002578"/>
    </source>
</evidence>
<feature type="transmembrane region" description="Helical" evidence="10">
    <location>
        <begin position="83"/>
        <end position="108"/>
    </location>
</feature>
<organism evidence="11 12">
    <name type="scientific">Burkholderia dolosa</name>
    <dbReference type="NCBI Taxonomy" id="152500"/>
    <lineage>
        <taxon>Bacteria</taxon>
        <taxon>Pseudomonadati</taxon>
        <taxon>Pseudomonadota</taxon>
        <taxon>Betaproteobacteria</taxon>
        <taxon>Burkholderiales</taxon>
        <taxon>Burkholderiaceae</taxon>
        <taxon>Burkholderia</taxon>
        <taxon>Burkholderia cepacia complex</taxon>
    </lineage>
</organism>
<comment type="similarity">
    <text evidence="2 10">Belongs to the FliR/MopE/SpaR family.</text>
</comment>
<keyword evidence="5 10" id="KW-0812">Transmembrane</keyword>
<keyword evidence="4 10" id="KW-1003">Cell membrane</keyword>
<evidence type="ECO:0000256" key="4">
    <source>
        <dbReference type="ARBA" id="ARBA00022475"/>
    </source>
</evidence>
<dbReference type="Pfam" id="PF01311">
    <property type="entry name" value="Bac_export_1"/>
    <property type="match status" value="1"/>
</dbReference>
<keyword evidence="11" id="KW-0282">Flagellum</keyword>
<keyword evidence="6 10" id="KW-1133">Transmembrane helix</keyword>
<dbReference type="AlphaFoldDB" id="A0A892IIQ2"/>
<dbReference type="InterPro" id="IPR002010">
    <property type="entry name" value="T3SS_IM_R"/>
</dbReference>
<feature type="transmembrane region" description="Helical" evidence="10">
    <location>
        <begin position="213"/>
        <end position="233"/>
    </location>
</feature>
<dbReference type="GO" id="GO:0009425">
    <property type="term" value="C:bacterial-type flagellum basal body"/>
    <property type="evidence" value="ECO:0007669"/>
    <property type="project" value="UniProtKB-SubCell"/>
</dbReference>
<dbReference type="GO" id="GO:0044780">
    <property type="term" value="P:bacterial-type flagellum assembly"/>
    <property type="evidence" value="ECO:0007669"/>
    <property type="project" value="UniProtKB-UniRule"/>
</dbReference>
<evidence type="ECO:0000256" key="10">
    <source>
        <dbReference type="RuleBase" id="RU362071"/>
    </source>
</evidence>
<feature type="transmembrane region" description="Helical" evidence="10">
    <location>
        <begin position="128"/>
        <end position="151"/>
    </location>
</feature>
<evidence type="ECO:0000256" key="7">
    <source>
        <dbReference type="ARBA" id="ARBA00023136"/>
    </source>
</evidence>
<evidence type="ECO:0000256" key="6">
    <source>
        <dbReference type="ARBA" id="ARBA00022989"/>
    </source>
</evidence>
<comment type="subcellular location">
    <subcellularLocation>
        <location evidence="10">Cell membrane</location>
        <topology evidence="10">Multi-pass membrane protein</topology>
    </subcellularLocation>
    <subcellularLocation>
        <location evidence="10">Bacterial flagellum basal body</location>
    </subcellularLocation>
</comment>
<feature type="transmembrane region" description="Helical" evidence="10">
    <location>
        <begin position="172"/>
        <end position="201"/>
    </location>
</feature>
<evidence type="ECO:0000256" key="2">
    <source>
        <dbReference type="ARBA" id="ARBA00009772"/>
    </source>
</evidence>
<evidence type="ECO:0000313" key="11">
    <source>
        <dbReference type="EMBL" id="QRO80700.1"/>
    </source>
</evidence>